<name>A0ABN9E6R0_9NEOB</name>
<organism evidence="1 2">
    <name type="scientific">Staurois parvus</name>
    <dbReference type="NCBI Taxonomy" id="386267"/>
    <lineage>
        <taxon>Eukaryota</taxon>
        <taxon>Metazoa</taxon>
        <taxon>Chordata</taxon>
        <taxon>Craniata</taxon>
        <taxon>Vertebrata</taxon>
        <taxon>Euteleostomi</taxon>
        <taxon>Amphibia</taxon>
        <taxon>Batrachia</taxon>
        <taxon>Anura</taxon>
        <taxon>Neobatrachia</taxon>
        <taxon>Ranoidea</taxon>
        <taxon>Ranidae</taxon>
        <taxon>Staurois</taxon>
    </lineage>
</organism>
<evidence type="ECO:0000313" key="1">
    <source>
        <dbReference type="EMBL" id="CAI9580403.1"/>
    </source>
</evidence>
<dbReference type="Proteomes" id="UP001162483">
    <property type="component" value="Unassembled WGS sequence"/>
</dbReference>
<proteinExistence type="predicted"/>
<sequence>LTSCRPPAVYKRQGGGSPGAGCQFAFTHSTAICARYVHRTQWNTDRCMGPLCEVLIRVISDWPISDHMNSSKQDVTS</sequence>
<dbReference type="EMBL" id="CATNWA010015188">
    <property type="protein sequence ID" value="CAI9580403.1"/>
    <property type="molecule type" value="Genomic_DNA"/>
</dbReference>
<comment type="caution">
    <text evidence="1">The sequence shown here is derived from an EMBL/GenBank/DDBJ whole genome shotgun (WGS) entry which is preliminary data.</text>
</comment>
<evidence type="ECO:0000313" key="2">
    <source>
        <dbReference type="Proteomes" id="UP001162483"/>
    </source>
</evidence>
<feature type="non-terminal residue" evidence="1">
    <location>
        <position position="1"/>
    </location>
</feature>
<accession>A0ABN9E6R0</accession>
<gene>
    <name evidence="1" type="ORF">SPARVUS_LOCUS9281409</name>
</gene>
<protein>
    <submittedName>
        <fullName evidence="1">Uncharacterized protein</fullName>
    </submittedName>
</protein>
<keyword evidence="2" id="KW-1185">Reference proteome</keyword>
<reference evidence="1" key="1">
    <citation type="submission" date="2023-05" db="EMBL/GenBank/DDBJ databases">
        <authorList>
            <person name="Stuckert A."/>
        </authorList>
    </citation>
    <scope>NUCLEOTIDE SEQUENCE</scope>
</reference>